<dbReference type="Pfam" id="PF14524">
    <property type="entry name" value="Wzt_C"/>
    <property type="match status" value="1"/>
</dbReference>
<reference evidence="7 8" key="1">
    <citation type="submission" date="2020-08" db="EMBL/GenBank/DDBJ databases">
        <title>Genome public.</title>
        <authorList>
            <person name="Liu C."/>
            <person name="Sun Q."/>
        </authorList>
    </citation>
    <scope>NUCLEOTIDE SEQUENCE [LARGE SCALE GENOMIC DNA]</scope>
    <source>
        <strain evidence="7 8">NSJ-35</strain>
    </source>
</reference>
<keyword evidence="2" id="KW-0813">Transport</keyword>
<dbReference type="RefSeq" id="WP_186857384.1">
    <property type="nucleotide sequence ID" value="NZ_JACOON010000002.1"/>
</dbReference>
<evidence type="ECO:0000313" key="7">
    <source>
        <dbReference type="EMBL" id="MBC5647875.1"/>
    </source>
</evidence>
<dbReference type="SUPFAM" id="SSF52540">
    <property type="entry name" value="P-loop containing nucleoside triphosphate hydrolases"/>
    <property type="match status" value="1"/>
</dbReference>
<name>A0ABR7EDM1_9FIRM</name>
<dbReference type="InterPro" id="IPR003439">
    <property type="entry name" value="ABC_transporter-like_ATP-bd"/>
</dbReference>
<evidence type="ECO:0000313" key="8">
    <source>
        <dbReference type="Proteomes" id="UP000606889"/>
    </source>
</evidence>
<dbReference type="PANTHER" id="PTHR46743:SF2">
    <property type="entry name" value="TEICHOIC ACIDS EXPORT ATP-BINDING PROTEIN TAGH"/>
    <property type="match status" value="1"/>
</dbReference>
<dbReference type="CDD" id="cd03220">
    <property type="entry name" value="ABC_KpsT_Wzt"/>
    <property type="match status" value="1"/>
</dbReference>
<keyword evidence="8" id="KW-1185">Reference proteome</keyword>
<keyword evidence="4 7" id="KW-0067">ATP-binding</keyword>
<dbReference type="EMBL" id="JACOON010000002">
    <property type="protein sequence ID" value="MBC5647875.1"/>
    <property type="molecule type" value="Genomic_DNA"/>
</dbReference>
<keyword evidence="3" id="KW-0547">Nucleotide-binding</keyword>
<dbReference type="InterPro" id="IPR027417">
    <property type="entry name" value="P-loop_NTPase"/>
</dbReference>
<dbReference type="InterPro" id="IPR029439">
    <property type="entry name" value="Wzt_C"/>
</dbReference>
<feature type="domain" description="ABC transporter" evidence="6">
    <location>
        <begin position="23"/>
        <end position="245"/>
    </location>
</feature>
<dbReference type="Pfam" id="PF00005">
    <property type="entry name" value="ABC_tran"/>
    <property type="match status" value="1"/>
</dbReference>
<evidence type="ECO:0000256" key="1">
    <source>
        <dbReference type="ARBA" id="ARBA00005417"/>
    </source>
</evidence>
<proteinExistence type="inferred from homology"/>
<feature type="region of interest" description="Disordered" evidence="5">
    <location>
        <begin position="247"/>
        <end position="275"/>
    </location>
</feature>
<dbReference type="GO" id="GO:0005524">
    <property type="term" value="F:ATP binding"/>
    <property type="evidence" value="ECO:0007669"/>
    <property type="project" value="UniProtKB-KW"/>
</dbReference>
<comment type="caution">
    <text evidence="7">The sequence shown here is derived from an EMBL/GenBank/DDBJ whole genome shotgun (WGS) entry which is preliminary data.</text>
</comment>
<dbReference type="PROSITE" id="PS50893">
    <property type="entry name" value="ABC_TRANSPORTER_2"/>
    <property type="match status" value="1"/>
</dbReference>
<dbReference type="Gene3D" id="2.70.50.60">
    <property type="entry name" value="abc- transporter (atp binding component) like domain"/>
    <property type="match status" value="1"/>
</dbReference>
<dbReference type="InterPro" id="IPR003593">
    <property type="entry name" value="AAA+_ATPase"/>
</dbReference>
<evidence type="ECO:0000256" key="4">
    <source>
        <dbReference type="ARBA" id="ARBA00022840"/>
    </source>
</evidence>
<dbReference type="InterPro" id="IPR050683">
    <property type="entry name" value="Bact_Polysacc_Export_ATP-bd"/>
</dbReference>
<dbReference type="InterPro" id="IPR015860">
    <property type="entry name" value="ABC_transpr_TagH-like"/>
</dbReference>
<evidence type="ECO:0000256" key="2">
    <source>
        <dbReference type="ARBA" id="ARBA00022448"/>
    </source>
</evidence>
<dbReference type="PANTHER" id="PTHR46743">
    <property type="entry name" value="TEICHOIC ACIDS EXPORT ATP-BINDING PROTEIN TAGH"/>
    <property type="match status" value="1"/>
</dbReference>
<dbReference type="Proteomes" id="UP000606889">
    <property type="component" value="Unassembled WGS sequence"/>
</dbReference>
<organism evidence="7 8">
    <name type="scientific">Christensenella tenuis</name>
    <dbReference type="NCBI Taxonomy" id="2763033"/>
    <lineage>
        <taxon>Bacteria</taxon>
        <taxon>Bacillati</taxon>
        <taxon>Bacillota</taxon>
        <taxon>Clostridia</taxon>
        <taxon>Christensenellales</taxon>
        <taxon>Christensenellaceae</taxon>
        <taxon>Christensenella</taxon>
    </lineage>
</organism>
<evidence type="ECO:0000256" key="3">
    <source>
        <dbReference type="ARBA" id="ARBA00022741"/>
    </source>
</evidence>
<sequence>MAAIEVENLYKSFKIYSDKGKTLKERLLFKKRRAYEKREVLNGISFSIKKGETVGLIGHNGCGKSTLLKLLTRILYPDAGTIKVEGRVSSLLELGAGFHPDLSGRENIYANAAIFGLKKKEIDERLKKIIDFSGLEDFIDNPVRTYSSGMYTRLAFSVAINVDADVLLVDEILAVGDVNFQQKCLKKMRQLRDSGVTIVYVTHDTDTVKTFCNRAIWIHEGKIRKDADSWEAVDAYLAFMNDEKMRELEKEQEPVQEEQPEEPQVQEDINDEQPPAEEPIEDALTEEEAPAEEAELDSNHFGSGEVLITKVRFVDEQGEVLDILKCGMPVSLEIDYQILKEQNGYNFGMGFFTASGINVFSTNTNIDNIFPEKLPQEGTVRFKIQNLSLLEGEYKLNVAVVNADQAPLDYYRCFLEFAVASENKKAVGTTYIEHTWEIPQA</sequence>
<dbReference type="Gene3D" id="3.40.50.300">
    <property type="entry name" value="P-loop containing nucleotide triphosphate hydrolases"/>
    <property type="match status" value="1"/>
</dbReference>
<gene>
    <name evidence="7" type="ORF">H8S18_05965</name>
</gene>
<protein>
    <submittedName>
        <fullName evidence="7">ABC transporter ATP-binding protein</fullName>
    </submittedName>
</protein>
<feature type="compositionally biased region" description="Acidic residues" evidence="5">
    <location>
        <begin position="254"/>
        <end position="275"/>
    </location>
</feature>
<evidence type="ECO:0000256" key="5">
    <source>
        <dbReference type="SAM" id="MobiDB-lite"/>
    </source>
</evidence>
<dbReference type="CDD" id="cd10147">
    <property type="entry name" value="Wzt_C-like"/>
    <property type="match status" value="1"/>
</dbReference>
<accession>A0ABR7EDM1</accession>
<evidence type="ECO:0000259" key="6">
    <source>
        <dbReference type="PROSITE" id="PS50893"/>
    </source>
</evidence>
<dbReference type="SMART" id="SM00382">
    <property type="entry name" value="AAA"/>
    <property type="match status" value="1"/>
</dbReference>
<comment type="similarity">
    <text evidence="1">Belongs to the ABC transporter superfamily.</text>
</comment>